<feature type="region of interest" description="Disordered" evidence="2">
    <location>
        <begin position="1"/>
        <end position="32"/>
    </location>
</feature>
<feature type="compositionally biased region" description="Polar residues" evidence="2">
    <location>
        <begin position="15"/>
        <end position="25"/>
    </location>
</feature>
<dbReference type="InterPro" id="IPR039740">
    <property type="entry name" value="CNOT10"/>
</dbReference>
<gene>
    <name evidence="3" type="ORF">ACH5RR_004358</name>
</gene>
<dbReference type="InterPro" id="IPR019734">
    <property type="entry name" value="TPR_rpt"/>
</dbReference>
<dbReference type="Gene3D" id="1.25.40.10">
    <property type="entry name" value="Tetratricopeptide repeat domain"/>
    <property type="match status" value="2"/>
</dbReference>
<sequence length="879" mass="95930">MESSSTSSVAATAVGENNSGSNNNRDGALSPTAVRGSVEDDVALSVAAGLAKEAALLFQAGKFVECVNLLKQLLHKKEDDPKILHNIAIAEYFRDGCSAPKRLLEVLNNVKQRNEALAHASEEQQTDSAGNTSKLAFGSKGNTNVAISFSATSSLPVVYADDFDTSVTMYNMAVIWFHLHEYAKSYSILDTLYQNIEPIDEGTALHICLLLLDVALVSDHASRSADVISYVEKVFCVNSLTNQVDNGSSLHQPTIMSKSASLSATIPDASNSDSASASNALEISLARTLAEEELEDESLQLLSSLDIKRQNLPRSSSRLHSSNDLLRAQTDDSVSAVDLRLLLHLYKVHFLLLTRNLKAAKREVKMAMNIARGKDNTLALYLKSQLEYARGNPSKAIRLLMASNNRTEIAISSVYYNNLGCIYYRLGKYHTSTVFFSRALHNSSTLRKEKLVKANLSQDKSLHITYNCGLMYLACGKPLPAAGCFHKARLIYYNNPLLWLRIAECCIMALEKGLLKSSYFARSDGSDVNVHVIGKGKWRHLSLEEGGVSRTEKLDFDGREDFSFSNDRQPSLSISLAQKCLLNAQYLLERSDSKCFKSDLVSDSASEGSESGESSSSKGTSYKNLSGGDPKSSDAAVGSGQASTNGEVREQKGGNVQNTSLLNSISDYEDICRKEIQMIKQALLADLAYVELELGNPLRALSTARSLLKLVECSRIYVFLGNLYAAEALCLLNRPKEAAEHLFIYVAGGNNVELPYSQDDLEKWRVEKMVDSEETNGGPGPVNASAHDASQGFTFLNPEEARGTIFGDLAVLSAMLGDHEQAEQLVMQALSILPDSPQLILTAIYLDLLQGRTQDALAKLKQYNHIKFLPASLTLDGSS</sequence>
<feature type="compositionally biased region" description="Low complexity" evidence="2">
    <location>
        <begin position="603"/>
        <end position="621"/>
    </location>
</feature>
<dbReference type="EMBL" id="JBJUIK010000002">
    <property type="protein sequence ID" value="KAL3535897.1"/>
    <property type="molecule type" value="Genomic_DNA"/>
</dbReference>
<organism evidence="3 4">
    <name type="scientific">Cinchona calisaya</name>
    <dbReference type="NCBI Taxonomy" id="153742"/>
    <lineage>
        <taxon>Eukaryota</taxon>
        <taxon>Viridiplantae</taxon>
        <taxon>Streptophyta</taxon>
        <taxon>Embryophyta</taxon>
        <taxon>Tracheophyta</taxon>
        <taxon>Spermatophyta</taxon>
        <taxon>Magnoliopsida</taxon>
        <taxon>eudicotyledons</taxon>
        <taxon>Gunneridae</taxon>
        <taxon>Pentapetalae</taxon>
        <taxon>asterids</taxon>
        <taxon>lamiids</taxon>
        <taxon>Gentianales</taxon>
        <taxon>Rubiaceae</taxon>
        <taxon>Cinchonoideae</taxon>
        <taxon>Cinchoneae</taxon>
        <taxon>Cinchona</taxon>
    </lineage>
</organism>
<dbReference type="AlphaFoldDB" id="A0ABD3AXB4"/>
<comment type="similarity">
    <text evidence="1">Belongs to the CNOT10 family.</text>
</comment>
<dbReference type="SUPFAM" id="SSF48452">
    <property type="entry name" value="TPR-like"/>
    <property type="match status" value="2"/>
</dbReference>
<reference evidence="3 4" key="1">
    <citation type="submission" date="2024-11" db="EMBL/GenBank/DDBJ databases">
        <title>A near-complete genome assembly of Cinchona calisaya.</title>
        <authorList>
            <person name="Lian D.C."/>
            <person name="Zhao X.W."/>
            <person name="Wei L."/>
        </authorList>
    </citation>
    <scope>NUCLEOTIDE SEQUENCE [LARGE SCALE GENOMIC DNA]</scope>
    <source>
        <tissue evidence="3">Nenye</tissue>
    </source>
</reference>
<keyword evidence="4" id="KW-1185">Reference proteome</keyword>
<evidence type="ECO:0000313" key="4">
    <source>
        <dbReference type="Proteomes" id="UP001630127"/>
    </source>
</evidence>
<dbReference type="PANTHER" id="PTHR12979">
    <property type="entry name" value="CCR4-NOT TRANSCRIPTION COMPLEX SUBUNIT 10"/>
    <property type="match status" value="1"/>
</dbReference>
<dbReference type="InterPro" id="IPR011990">
    <property type="entry name" value="TPR-like_helical_dom_sf"/>
</dbReference>
<dbReference type="Proteomes" id="UP001630127">
    <property type="component" value="Unassembled WGS sequence"/>
</dbReference>
<protein>
    <recommendedName>
        <fullName evidence="5">CCR4-NOT transcription complex subunit 10</fullName>
    </recommendedName>
</protein>
<name>A0ABD3AXB4_9GENT</name>
<accession>A0ABD3AXB4</accession>
<evidence type="ECO:0000256" key="2">
    <source>
        <dbReference type="SAM" id="MobiDB-lite"/>
    </source>
</evidence>
<evidence type="ECO:0000313" key="3">
    <source>
        <dbReference type="EMBL" id="KAL3535897.1"/>
    </source>
</evidence>
<evidence type="ECO:0000256" key="1">
    <source>
        <dbReference type="ARBA" id="ARBA00010080"/>
    </source>
</evidence>
<evidence type="ECO:0008006" key="5">
    <source>
        <dbReference type="Google" id="ProtNLM"/>
    </source>
</evidence>
<feature type="region of interest" description="Disordered" evidence="2">
    <location>
        <begin position="603"/>
        <end position="653"/>
    </location>
</feature>
<proteinExistence type="inferred from homology"/>
<dbReference type="PANTHER" id="PTHR12979:SF5">
    <property type="entry name" value="CCR4-NOT TRANSCRIPTION COMPLEX SUBUNIT 10"/>
    <property type="match status" value="1"/>
</dbReference>
<feature type="compositionally biased region" description="Low complexity" evidence="2">
    <location>
        <begin position="1"/>
        <end position="14"/>
    </location>
</feature>
<comment type="caution">
    <text evidence="3">The sequence shown here is derived from an EMBL/GenBank/DDBJ whole genome shotgun (WGS) entry which is preliminary data.</text>
</comment>
<dbReference type="SMART" id="SM00028">
    <property type="entry name" value="TPR"/>
    <property type="match status" value="4"/>
</dbReference>